<sequence length="364" mass="41626">MSMKKVFVMMAVLLASVTASANDNFKLTGKIDGASNDTLCIEYTILQPQKQHMVHKVAVKAGEFLFHANLKEAYSAKMYLKTNPKESLYFYLVPDEEAVFSGSLNSVDEHWSGSTFYQQYERITELQRPFNIEFVAARNDPDSIRGEKNRDINRRAHSVYMKYIEEHPDEDATATLIVYVGYEQVLPAMAKLTPEVRNGRMKSDLDSLERMFKQVLKEAAARKAVKNDTVTIGTQVPELGLKDLQGNVLELKSLRGKYVVLDFWGSWCTWCIKGFPKLKEYYAKYKDRLEIVGIDCNDTAEKWAAAVKKHNLPWLQVRSEDGITEDRFRIKGYPYKVLISPEGIVLNAYLGETADFYQYLDTAL</sequence>
<evidence type="ECO:0000256" key="1">
    <source>
        <dbReference type="ARBA" id="ARBA00004196"/>
    </source>
</evidence>
<evidence type="ECO:0000313" key="8">
    <source>
        <dbReference type="Proteomes" id="UP000887097"/>
    </source>
</evidence>
<keyword evidence="5" id="KW-0732">Signal</keyword>
<comment type="subcellular location">
    <subcellularLocation>
        <location evidence="1">Cell envelope</location>
    </subcellularLocation>
</comment>
<feature type="signal peptide" evidence="5">
    <location>
        <begin position="1"/>
        <end position="21"/>
    </location>
</feature>
<dbReference type="Proteomes" id="UP000887097">
    <property type="component" value="Unassembled WGS sequence"/>
</dbReference>
<dbReference type="PANTHER" id="PTHR42852">
    <property type="entry name" value="THIOL:DISULFIDE INTERCHANGE PROTEIN DSBE"/>
    <property type="match status" value="1"/>
</dbReference>
<dbReference type="InterPro" id="IPR050553">
    <property type="entry name" value="Thioredoxin_ResA/DsbE_sf"/>
</dbReference>
<dbReference type="PROSITE" id="PS51352">
    <property type="entry name" value="THIOREDOXIN_2"/>
    <property type="match status" value="1"/>
</dbReference>
<evidence type="ECO:0000259" key="6">
    <source>
        <dbReference type="PROSITE" id="PS51352"/>
    </source>
</evidence>
<feature type="domain" description="Thioredoxin" evidence="6">
    <location>
        <begin position="230"/>
        <end position="364"/>
    </location>
</feature>
<keyword evidence="4" id="KW-0676">Redox-active center</keyword>
<dbReference type="GO" id="GO:0017004">
    <property type="term" value="P:cytochrome complex assembly"/>
    <property type="evidence" value="ECO:0007669"/>
    <property type="project" value="UniProtKB-KW"/>
</dbReference>
<dbReference type="GO" id="GO:0030313">
    <property type="term" value="C:cell envelope"/>
    <property type="evidence" value="ECO:0007669"/>
    <property type="project" value="UniProtKB-SubCell"/>
</dbReference>
<keyword evidence="2" id="KW-0201">Cytochrome c-type biogenesis</keyword>
<reference evidence="7" key="1">
    <citation type="submission" date="2021-08" db="EMBL/GenBank/DDBJ databases">
        <title>Prevotella lacticifex sp. nov., isolated from rumen of cow.</title>
        <authorList>
            <person name="Shinkai T."/>
            <person name="Ikeyama N."/>
            <person name="Kumagai M."/>
            <person name="Ohmori H."/>
            <person name="Sakamoto M."/>
            <person name="Ohkuma M."/>
            <person name="Mitsumori M."/>
        </authorList>
    </citation>
    <scope>NUCLEOTIDE SEQUENCE</scope>
    <source>
        <strain evidence="7">JCM 8259</strain>
    </source>
</reference>
<keyword evidence="3" id="KW-1015">Disulfide bond</keyword>
<dbReference type="InterPro" id="IPR013766">
    <property type="entry name" value="Thioredoxin_domain"/>
</dbReference>
<protein>
    <recommendedName>
        <fullName evidence="6">Thioredoxin domain-containing protein</fullName>
    </recommendedName>
</protein>
<proteinExistence type="predicted"/>
<dbReference type="SUPFAM" id="SSF52833">
    <property type="entry name" value="Thioredoxin-like"/>
    <property type="match status" value="1"/>
</dbReference>
<dbReference type="PANTHER" id="PTHR42852:SF6">
    <property type="entry name" value="THIOL:DISULFIDE INTERCHANGE PROTEIN DSBE"/>
    <property type="match status" value="1"/>
</dbReference>
<dbReference type="Pfam" id="PF00578">
    <property type="entry name" value="AhpC-TSA"/>
    <property type="match status" value="1"/>
</dbReference>
<gene>
    <name evidence="7" type="ORF">PRMUPPPA20_03030</name>
</gene>
<evidence type="ECO:0000256" key="4">
    <source>
        <dbReference type="ARBA" id="ARBA00023284"/>
    </source>
</evidence>
<dbReference type="InterPro" id="IPR036249">
    <property type="entry name" value="Thioredoxin-like_sf"/>
</dbReference>
<evidence type="ECO:0000256" key="3">
    <source>
        <dbReference type="ARBA" id="ARBA00023157"/>
    </source>
</evidence>
<dbReference type="InterPro" id="IPR000866">
    <property type="entry name" value="AhpC/TSA"/>
</dbReference>
<name>A0AA37MN58_XYLRU</name>
<dbReference type="AlphaFoldDB" id="A0AA37MN58"/>
<evidence type="ECO:0000313" key="7">
    <source>
        <dbReference type="EMBL" id="GJG32194.1"/>
    </source>
</evidence>
<comment type="caution">
    <text evidence="7">The sequence shown here is derived from an EMBL/GenBank/DDBJ whole genome shotgun (WGS) entry which is preliminary data.</text>
</comment>
<dbReference type="CDD" id="cd02966">
    <property type="entry name" value="TlpA_like_family"/>
    <property type="match status" value="1"/>
</dbReference>
<organism evidence="7 8">
    <name type="scientific">Xylanibacter ruminicola</name>
    <name type="common">Prevotella ruminicola</name>
    <dbReference type="NCBI Taxonomy" id="839"/>
    <lineage>
        <taxon>Bacteria</taxon>
        <taxon>Pseudomonadati</taxon>
        <taxon>Bacteroidota</taxon>
        <taxon>Bacteroidia</taxon>
        <taxon>Bacteroidales</taxon>
        <taxon>Prevotellaceae</taxon>
        <taxon>Xylanibacter</taxon>
    </lineage>
</organism>
<dbReference type="Gene3D" id="3.40.30.10">
    <property type="entry name" value="Glutaredoxin"/>
    <property type="match status" value="1"/>
</dbReference>
<evidence type="ECO:0000256" key="5">
    <source>
        <dbReference type="SAM" id="SignalP"/>
    </source>
</evidence>
<feature type="chain" id="PRO_5041443052" description="Thioredoxin domain-containing protein" evidence="5">
    <location>
        <begin position="22"/>
        <end position="364"/>
    </location>
</feature>
<dbReference type="EMBL" id="BPTT01000001">
    <property type="protein sequence ID" value="GJG32194.1"/>
    <property type="molecule type" value="Genomic_DNA"/>
</dbReference>
<evidence type="ECO:0000256" key="2">
    <source>
        <dbReference type="ARBA" id="ARBA00022748"/>
    </source>
</evidence>
<accession>A0AA37MN58</accession>